<organism evidence="2">
    <name type="scientific">uncultured Dysgonomonas sp</name>
    <dbReference type="NCBI Taxonomy" id="206096"/>
    <lineage>
        <taxon>Bacteria</taxon>
        <taxon>Pseudomonadati</taxon>
        <taxon>Bacteroidota</taxon>
        <taxon>Bacteroidia</taxon>
        <taxon>Bacteroidales</taxon>
        <taxon>Dysgonomonadaceae</taxon>
        <taxon>Dysgonomonas</taxon>
        <taxon>environmental samples</taxon>
    </lineage>
</organism>
<evidence type="ECO:0000259" key="1">
    <source>
        <dbReference type="Pfam" id="PF00535"/>
    </source>
</evidence>
<dbReference type="GO" id="GO:0016758">
    <property type="term" value="F:hexosyltransferase activity"/>
    <property type="evidence" value="ECO:0007669"/>
    <property type="project" value="UniProtKB-ARBA"/>
</dbReference>
<name>A0A212K115_9BACT</name>
<dbReference type="RefSeq" id="WP_296943401.1">
    <property type="nucleotide sequence ID" value="NZ_LT599032.1"/>
</dbReference>
<proteinExistence type="predicted"/>
<dbReference type="Gene3D" id="3.90.550.10">
    <property type="entry name" value="Spore Coat Polysaccharide Biosynthesis Protein SpsA, Chain A"/>
    <property type="match status" value="1"/>
</dbReference>
<feature type="domain" description="Glycosyltransferase 2-like" evidence="1">
    <location>
        <begin position="7"/>
        <end position="164"/>
    </location>
</feature>
<evidence type="ECO:0000313" key="2">
    <source>
        <dbReference type="EMBL" id="SBW05318.1"/>
    </source>
</evidence>
<gene>
    <name evidence="2" type="ORF">KL86DYS1_31080</name>
</gene>
<protein>
    <recommendedName>
        <fullName evidence="1">Glycosyltransferase 2-like domain-containing protein</fullName>
    </recommendedName>
</protein>
<dbReference type="PANTHER" id="PTHR22916:SF3">
    <property type="entry name" value="UDP-GLCNAC:BETAGAL BETA-1,3-N-ACETYLGLUCOSAMINYLTRANSFERASE-LIKE PROTEIN 1"/>
    <property type="match status" value="1"/>
</dbReference>
<accession>A0A212K115</accession>
<reference evidence="2" key="1">
    <citation type="submission" date="2016-04" db="EMBL/GenBank/DDBJ databases">
        <authorList>
            <person name="Evans L.H."/>
            <person name="Alamgir A."/>
            <person name="Owens N."/>
            <person name="Weber N.D."/>
            <person name="Virtaneva K."/>
            <person name="Barbian K."/>
            <person name="Babar A."/>
            <person name="Rosenke K."/>
        </authorList>
    </citation>
    <scope>NUCLEOTIDE SEQUENCE</scope>
    <source>
        <strain evidence="2">86-1</strain>
    </source>
</reference>
<dbReference type="PANTHER" id="PTHR22916">
    <property type="entry name" value="GLYCOSYLTRANSFERASE"/>
    <property type="match status" value="1"/>
</dbReference>
<dbReference type="InterPro" id="IPR029044">
    <property type="entry name" value="Nucleotide-diphossugar_trans"/>
</dbReference>
<dbReference type="AlphaFoldDB" id="A0A212K115"/>
<sequence length="279" mass="32855">MTTPLFSILIANYNNGCFLEEALESIYRQSYNNWEVIIVDDHSEDNSFTIYNQLKNDDRIKIYYNNENHGAGFTKRKCVEMATGKICGFLDPDDALLPNALADMVKIHTEKPEVSLVFSRFYFCNENLEIKSECRLLIISENKSYFTNRDYGPEHFASFKKSCYDKTTGISPNYQLAVDQDLYFRLEETGDVYILNKFTYKYRSHKNGISASIDKAIYWNLIVRHDTCLRRNLNPNNYPLLDFEGYIHYVRYTIYHSRSYRLGHSILKPINKIRQMLHI</sequence>
<dbReference type="InterPro" id="IPR001173">
    <property type="entry name" value="Glyco_trans_2-like"/>
</dbReference>
<dbReference type="EMBL" id="FLUM01000003">
    <property type="protein sequence ID" value="SBW05318.1"/>
    <property type="molecule type" value="Genomic_DNA"/>
</dbReference>
<dbReference type="Pfam" id="PF00535">
    <property type="entry name" value="Glycos_transf_2"/>
    <property type="match status" value="1"/>
</dbReference>
<dbReference type="SUPFAM" id="SSF53448">
    <property type="entry name" value="Nucleotide-diphospho-sugar transferases"/>
    <property type="match status" value="1"/>
</dbReference>